<evidence type="ECO:0000313" key="1">
    <source>
        <dbReference type="EMBL" id="KAI8524696.1"/>
    </source>
</evidence>
<comment type="caution">
    <text evidence="1">The sequence shown here is derived from an EMBL/GenBank/DDBJ whole genome shotgun (WGS) entry which is preliminary data.</text>
</comment>
<organism evidence="1 2">
    <name type="scientific">Rhododendron molle</name>
    <name type="common">Chinese azalea</name>
    <name type="synonym">Azalea mollis</name>
    <dbReference type="NCBI Taxonomy" id="49168"/>
    <lineage>
        <taxon>Eukaryota</taxon>
        <taxon>Viridiplantae</taxon>
        <taxon>Streptophyta</taxon>
        <taxon>Embryophyta</taxon>
        <taxon>Tracheophyta</taxon>
        <taxon>Spermatophyta</taxon>
        <taxon>Magnoliopsida</taxon>
        <taxon>eudicotyledons</taxon>
        <taxon>Gunneridae</taxon>
        <taxon>Pentapetalae</taxon>
        <taxon>asterids</taxon>
        <taxon>Ericales</taxon>
        <taxon>Ericaceae</taxon>
        <taxon>Ericoideae</taxon>
        <taxon>Rhodoreae</taxon>
        <taxon>Rhododendron</taxon>
    </lineage>
</organism>
<dbReference type="Proteomes" id="UP001062846">
    <property type="component" value="Chromosome 13"/>
</dbReference>
<reference evidence="1" key="1">
    <citation type="submission" date="2022-02" db="EMBL/GenBank/DDBJ databases">
        <title>Plant Genome Project.</title>
        <authorList>
            <person name="Zhang R.-G."/>
        </authorList>
    </citation>
    <scope>NUCLEOTIDE SEQUENCE</scope>
    <source>
        <strain evidence="1">AT1</strain>
    </source>
</reference>
<name>A0ACC0L7K5_RHOML</name>
<dbReference type="EMBL" id="CM046400">
    <property type="protein sequence ID" value="KAI8524696.1"/>
    <property type="molecule type" value="Genomic_DNA"/>
</dbReference>
<evidence type="ECO:0000313" key="2">
    <source>
        <dbReference type="Proteomes" id="UP001062846"/>
    </source>
</evidence>
<accession>A0ACC0L7K5</accession>
<sequence>MTVSSAGFKRVVLAGLTSFTFYIPGQTLRQLGTTQGNRRFGREHFELPTFEDHNLQIYKYSWNNRELEGPLLDSITW</sequence>
<gene>
    <name evidence="1" type="ORF">RHMOL_Rhmol13G0168400</name>
</gene>
<keyword evidence="2" id="KW-1185">Reference proteome</keyword>
<protein>
    <submittedName>
        <fullName evidence="1">Uncharacterized protein</fullName>
    </submittedName>
</protein>
<proteinExistence type="predicted"/>